<evidence type="ECO:0000313" key="1">
    <source>
        <dbReference type="EnsemblPlants" id="MELO3C004940.2.1"/>
    </source>
</evidence>
<proteinExistence type="predicted"/>
<sequence length="112" mass="12444">MASRLNQRKTAKKRLAAWVGGRKHVVERRLAAASSCGDRLCKTQLSWTEAGEERHKRRRRNEESTDAQFRWALSDEKRGGLSCSCDGIVQLSTTSLERGVAERAGGDSGLIE</sequence>
<accession>A0A9I9CKA3</accession>
<protein>
    <submittedName>
        <fullName evidence="1">Uncharacterized protein</fullName>
    </submittedName>
</protein>
<name>A0A9I9CKA3_CUCME</name>
<reference evidence="1" key="1">
    <citation type="submission" date="2023-03" db="UniProtKB">
        <authorList>
            <consortium name="EnsemblPlants"/>
        </authorList>
    </citation>
    <scope>IDENTIFICATION</scope>
</reference>
<dbReference type="Gramene" id="MELO3C004940.2.1">
    <property type="protein sequence ID" value="MELO3C004940.2.1"/>
    <property type="gene ID" value="MELO3C004940.2"/>
</dbReference>
<dbReference type="AlphaFoldDB" id="A0A9I9CKA3"/>
<organism evidence="1">
    <name type="scientific">Cucumis melo</name>
    <name type="common">Muskmelon</name>
    <dbReference type="NCBI Taxonomy" id="3656"/>
    <lineage>
        <taxon>Eukaryota</taxon>
        <taxon>Viridiplantae</taxon>
        <taxon>Streptophyta</taxon>
        <taxon>Embryophyta</taxon>
        <taxon>Tracheophyta</taxon>
        <taxon>Spermatophyta</taxon>
        <taxon>Magnoliopsida</taxon>
        <taxon>eudicotyledons</taxon>
        <taxon>Gunneridae</taxon>
        <taxon>Pentapetalae</taxon>
        <taxon>rosids</taxon>
        <taxon>fabids</taxon>
        <taxon>Cucurbitales</taxon>
        <taxon>Cucurbitaceae</taxon>
        <taxon>Benincaseae</taxon>
        <taxon>Cucumis</taxon>
    </lineage>
</organism>
<dbReference type="EnsemblPlants" id="MELO3C004940.2.1">
    <property type="protein sequence ID" value="MELO3C004940.2.1"/>
    <property type="gene ID" value="MELO3C004940.2"/>
</dbReference>